<reference evidence="2" key="1">
    <citation type="submission" date="2022-10" db="EMBL/GenBank/DDBJ databases">
        <title>Puccinia triticina Genome sequencing and assembly.</title>
        <authorList>
            <person name="Li C."/>
        </authorList>
    </citation>
    <scope>NUCLEOTIDE SEQUENCE</scope>
    <source>
        <strain evidence="2">Pt15</strain>
    </source>
</reference>
<keyword evidence="1" id="KW-1133">Transmembrane helix</keyword>
<gene>
    <name evidence="2" type="ORF">PtA15_3A434</name>
</gene>
<dbReference type="Proteomes" id="UP001164743">
    <property type="component" value="Chromosome 3A"/>
</dbReference>
<sequence>MELDGGNVLGFIPMAWGHAACHLLGMSLISANVLVAAMKKEGGGAKSLYGQADS</sequence>
<keyword evidence="1" id="KW-0812">Transmembrane</keyword>
<feature type="transmembrane region" description="Helical" evidence="1">
    <location>
        <begin position="15"/>
        <end position="37"/>
    </location>
</feature>
<accession>A0ABY7CJT1</accession>
<organism evidence="2 3">
    <name type="scientific">Puccinia triticina</name>
    <dbReference type="NCBI Taxonomy" id="208348"/>
    <lineage>
        <taxon>Eukaryota</taxon>
        <taxon>Fungi</taxon>
        <taxon>Dikarya</taxon>
        <taxon>Basidiomycota</taxon>
        <taxon>Pucciniomycotina</taxon>
        <taxon>Pucciniomycetes</taxon>
        <taxon>Pucciniales</taxon>
        <taxon>Pucciniaceae</taxon>
        <taxon>Puccinia</taxon>
    </lineage>
</organism>
<evidence type="ECO:0000313" key="2">
    <source>
        <dbReference type="EMBL" id="WAQ83067.1"/>
    </source>
</evidence>
<name>A0ABY7CJT1_9BASI</name>
<keyword evidence="1" id="KW-0472">Membrane</keyword>
<keyword evidence="3" id="KW-1185">Reference proteome</keyword>
<evidence type="ECO:0000313" key="3">
    <source>
        <dbReference type="Proteomes" id="UP001164743"/>
    </source>
</evidence>
<dbReference type="GeneID" id="77808297"/>
<dbReference type="RefSeq" id="XP_053018622.1">
    <property type="nucleotide sequence ID" value="XM_053167402.1"/>
</dbReference>
<dbReference type="EMBL" id="CP110423">
    <property type="protein sequence ID" value="WAQ83067.1"/>
    <property type="molecule type" value="Genomic_DNA"/>
</dbReference>
<evidence type="ECO:0000256" key="1">
    <source>
        <dbReference type="SAM" id="Phobius"/>
    </source>
</evidence>
<proteinExistence type="predicted"/>
<protein>
    <submittedName>
        <fullName evidence="2">Uncharacterized protein</fullName>
    </submittedName>
</protein>